<dbReference type="AlphaFoldDB" id="A0A8D0E7I4"/>
<dbReference type="GeneTree" id="ENSGT00390000012411"/>
<dbReference type="GO" id="GO:0008017">
    <property type="term" value="F:microtubule binding"/>
    <property type="evidence" value="ECO:0007669"/>
    <property type="project" value="TreeGrafter"/>
</dbReference>
<dbReference type="GO" id="GO:0060271">
    <property type="term" value="P:cilium assembly"/>
    <property type="evidence" value="ECO:0007669"/>
    <property type="project" value="TreeGrafter"/>
</dbReference>
<feature type="region of interest" description="Disordered" evidence="1">
    <location>
        <begin position="654"/>
        <end position="693"/>
    </location>
</feature>
<evidence type="ECO:0000259" key="2">
    <source>
        <dbReference type="Pfam" id="PF15236"/>
    </source>
</evidence>
<protein>
    <submittedName>
        <fullName evidence="3">Coiled-coil domain containing 66</fullName>
    </submittedName>
</protein>
<accession>A0A8D0E7I4</accession>
<feature type="compositionally biased region" description="Polar residues" evidence="1">
    <location>
        <begin position="147"/>
        <end position="157"/>
    </location>
</feature>
<dbReference type="InterPro" id="IPR040467">
    <property type="entry name" value="CCDC66_dom"/>
</dbReference>
<dbReference type="Ensembl" id="ENSSMRT00000031861.1">
    <property type="protein sequence ID" value="ENSSMRP00000027265.1"/>
    <property type="gene ID" value="ENSSMRG00000021022.1"/>
</dbReference>
<feature type="region of interest" description="Disordered" evidence="1">
    <location>
        <begin position="563"/>
        <end position="582"/>
    </location>
</feature>
<dbReference type="InterPro" id="IPR039183">
    <property type="entry name" value="CCD66"/>
</dbReference>
<proteinExistence type="predicted"/>
<dbReference type="PANTHER" id="PTHR22736:SF2">
    <property type="entry name" value="COILED-COIL DOMAIN-CONTAINING PROTEIN 66"/>
    <property type="match status" value="1"/>
</dbReference>
<evidence type="ECO:0000256" key="1">
    <source>
        <dbReference type="SAM" id="MobiDB-lite"/>
    </source>
</evidence>
<dbReference type="GO" id="GO:0005874">
    <property type="term" value="C:microtubule"/>
    <property type="evidence" value="ECO:0007669"/>
    <property type="project" value="TreeGrafter"/>
</dbReference>
<keyword evidence="4" id="KW-1185">Reference proteome</keyword>
<reference evidence="3" key="2">
    <citation type="submission" date="2025-09" db="UniProtKB">
        <authorList>
            <consortium name="Ensembl"/>
        </authorList>
    </citation>
    <scope>IDENTIFICATION</scope>
</reference>
<reference evidence="3" key="1">
    <citation type="submission" date="2025-08" db="UniProtKB">
        <authorList>
            <consortium name="Ensembl"/>
        </authorList>
    </citation>
    <scope>IDENTIFICATION</scope>
</reference>
<feature type="compositionally biased region" description="Polar residues" evidence="1">
    <location>
        <begin position="595"/>
        <end position="614"/>
    </location>
</feature>
<evidence type="ECO:0000313" key="3">
    <source>
        <dbReference type="Ensembl" id="ENSSMRP00000027265.1"/>
    </source>
</evidence>
<feature type="region of interest" description="Disordered" evidence="1">
    <location>
        <begin position="112"/>
        <end position="157"/>
    </location>
</feature>
<feature type="domain" description="CCDC66" evidence="2">
    <location>
        <begin position="259"/>
        <end position="409"/>
    </location>
</feature>
<dbReference type="Proteomes" id="UP000694421">
    <property type="component" value="Unplaced"/>
</dbReference>
<feature type="compositionally biased region" description="Polar residues" evidence="1">
    <location>
        <begin position="248"/>
        <end position="261"/>
    </location>
</feature>
<dbReference type="PANTHER" id="PTHR22736">
    <property type="entry name" value="COILED-COIL DOMAIN-CONTAINING PROTEIN 66"/>
    <property type="match status" value="1"/>
</dbReference>
<dbReference type="Pfam" id="PF15236">
    <property type="entry name" value="CCDC66"/>
    <property type="match status" value="1"/>
</dbReference>
<feature type="compositionally biased region" description="Basic and acidic residues" evidence="1">
    <location>
        <begin position="533"/>
        <end position="551"/>
    </location>
</feature>
<evidence type="ECO:0000313" key="4">
    <source>
        <dbReference type="Proteomes" id="UP000694421"/>
    </source>
</evidence>
<dbReference type="GO" id="GO:0005929">
    <property type="term" value="C:cilium"/>
    <property type="evidence" value="ECO:0007669"/>
    <property type="project" value="TreeGrafter"/>
</dbReference>
<feature type="region of interest" description="Disordered" evidence="1">
    <location>
        <begin position="589"/>
        <end position="623"/>
    </location>
</feature>
<organism evidence="3 4">
    <name type="scientific">Salvator merianae</name>
    <name type="common">Argentine black and white tegu</name>
    <name type="synonym">Tupinambis merianae</name>
    <dbReference type="NCBI Taxonomy" id="96440"/>
    <lineage>
        <taxon>Eukaryota</taxon>
        <taxon>Metazoa</taxon>
        <taxon>Chordata</taxon>
        <taxon>Craniata</taxon>
        <taxon>Vertebrata</taxon>
        <taxon>Euteleostomi</taxon>
        <taxon>Lepidosauria</taxon>
        <taxon>Squamata</taxon>
        <taxon>Bifurcata</taxon>
        <taxon>Unidentata</taxon>
        <taxon>Episquamata</taxon>
        <taxon>Laterata</taxon>
        <taxon>Teiioidea</taxon>
        <taxon>Teiidae</taxon>
        <taxon>Salvator</taxon>
    </lineage>
</organism>
<dbReference type="OMA" id="MKSNLVC"/>
<sequence>MGLLQKAGEIPPVPCENSFVSSKKQGMSKHAEQYIITSSWKPADIFSTLGERERDKTLIEAKKSQWKKELDEQVALKKKLLTLEMESKYHPCHKMDVVKSCSKTVQTPHQTKVGYSTDFSPAPEDLHSSRTVTTEPREPTSSVSSSQIGQFSTFSSPDLPSAIRTSFVLGEATPLEQPFNAVKREQQKKWLEELDKQKEADRLRKLEEKRNLSKGEEHDKWTMHFDSFRNNSSSQNLSHTIHKKQPESSHLSPEPQEQTAFTPAEVESIGEATGNNILEPNQKPSFLRSMTALLDPAQLEERERRRQKQLEHQKAIMAQVEEKRKKKQLEEEQRKQEEQEEERRLAKEQELMKKQFEDDLLKQKQKEEMMTLKTNELYQTMQRAQELAQKLKQEQRIKELAQKGHDTSKLQKNLSGGDVPCSCSTDLNGVFEIADHCFRDSSIVNQDAKKNLSPQKDIAVQTDGLNTDIHPNADICTKQDGKGRTDCESPDIATEYKVDLNTKRCKNEPQYLDKQKILEKENIVSDSNLCEQTSERHKQIKKMERSGKRPDWNINKPCKRYIPASEKYPRHLQKQREEKKARRKMELLQLVERNSPGNLSQTKGVSSDRAPSTQHEYDDKHKEELSIKNNVIEQRSESPPVPAVKNRLQQQIKAPGFPTHNSSNESEKTTCADKQSERPPSNVENERPPSSHFVPYVRTNEVYYLDPDAPMTRPSTHDPQSRELNDAFQAPRQIFSSDHIRDPLFNPNVVRDRQQAILKGLSELRQGLLQKQRELETCLIPTMLSQEENFISLF</sequence>
<feature type="compositionally biased region" description="Basic and acidic residues" evidence="1">
    <location>
        <begin position="665"/>
        <end position="677"/>
    </location>
</feature>
<feature type="region of interest" description="Disordered" evidence="1">
    <location>
        <begin position="529"/>
        <end position="557"/>
    </location>
</feature>
<feature type="compositionally biased region" description="Polar residues" evidence="1">
    <location>
        <begin position="228"/>
        <end position="239"/>
    </location>
</feature>
<feature type="region of interest" description="Disordered" evidence="1">
    <location>
        <begin position="322"/>
        <end position="345"/>
    </location>
</feature>
<name>A0A8D0E7I4_SALMN</name>
<feature type="region of interest" description="Disordered" evidence="1">
    <location>
        <begin position="226"/>
        <end position="261"/>
    </location>
</feature>